<comment type="subcellular location">
    <subcellularLocation>
        <location evidence="1">Cell membrane</location>
        <topology evidence="1">Multi-pass membrane protein</topology>
    </subcellularLocation>
</comment>
<keyword evidence="12" id="KW-0407">Ion channel</keyword>
<dbReference type="AlphaFoldDB" id="A0A6S7J251"/>
<dbReference type="SUPFAM" id="SSF81324">
    <property type="entry name" value="Voltage-gated potassium channels"/>
    <property type="match status" value="1"/>
</dbReference>
<evidence type="ECO:0000256" key="1">
    <source>
        <dbReference type="ARBA" id="ARBA00004651"/>
    </source>
</evidence>
<accession>A0A6S7J251</accession>
<dbReference type="EMBL" id="CACRXK020007180">
    <property type="protein sequence ID" value="CAB4011531.1"/>
    <property type="molecule type" value="Genomic_DNA"/>
</dbReference>
<keyword evidence="3" id="KW-1003">Cell membrane</keyword>
<dbReference type="Gene3D" id="1.10.1200.260">
    <property type="match status" value="1"/>
</dbReference>
<dbReference type="PROSITE" id="PS50042">
    <property type="entry name" value="CNMP_BINDING_3"/>
    <property type="match status" value="1"/>
</dbReference>
<keyword evidence="6" id="KW-0631">Potassium channel</keyword>
<dbReference type="PRINTS" id="PR01470">
    <property type="entry name" value="ERGCHANNEL"/>
</dbReference>
<evidence type="ECO:0000256" key="4">
    <source>
        <dbReference type="ARBA" id="ARBA00022538"/>
    </source>
</evidence>
<organism evidence="13 14">
    <name type="scientific">Paramuricea clavata</name>
    <name type="common">Red gorgonian</name>
    <name type="synonym">Violescent sea-whip</name>
    <dbReference type="NCBI Taxonomy" id="317549"/>
    <lineage>
        <taxon>Eukaryota</taxon>
        <taxon>Metazoa</taxon>
        <taxon>Cnidaria</taxon>
        <taxon>Anthozoa</taxon>
        <taxon>Octocorallia</taxon>
        <taxon>Malacalcyonacea</taxon>
        <taxon>Plexauridae</taxon>
        <taxon>Paramuricea</taxon>
    </lineage>
</organism>
<evidence type="ECO:0000256" key="9">
    <source>
        <dbReference type="ARBA" id="ARBA00022989"/>
    </source>
</evidence>
<dbReference type="PRINTS" id="PR01463">
    <property type="entry name" value="EAGCHANLFMLY"/>
</dbReference>
<keyword evidence="11" id="KW-0472">Membrane</keyword>
<dbReference type="InterPro" id="IPR003938">
    <property type="entry name" value="K_chnl_volt-dep_EAG/ELK/ERG"/>
</dbReference>
<dbReference type="GO" id="GO:0042391">
    <property type="term" value="P:regulation of membrane potential"/>
    <property type="evidence" value="ECO:0007669"/>
    <property type="project" value="TreeGrafter"/>
</dbReference>
<dbReference type="SMART" id="SM00100">
    <property type="entry name" value="cNMP"/>
    <property type="match status" value="1"/>
</dbReference>
<dbReference type="InterPro" id="IPR003967">
    <property type="entry name" value="K_chnl_volt-dep_ERG"/>
</dbReference>
<evidence type="ECO:0000313" key="13">
    <source>
        <dbReference type="EMBL" id="CAB4011531.1"/>
    </source>
</evidence>
<dbReference type="Gene3D" id="1.10.287.70">
    <property type="match status" value="1"/>
</dbReference>
<reference evidence="13" key="1">
    <citation type="submission" date="2020-04" db="EMBL/GenBank/DDBJ databases">
        <authorList>
            <person name="Alioto T."/>
            <person name="Alioto T."/>
            <person name="Gomez Garrido J."/>
        </authorList>
    </citation>
    <scope>NUCLEOTIDE SEQUENCE</scope>
    <source>
        <strain evidence="13">A484AB</strain>
    </source>
</reference>
<evidence type="ECO:0000256" key="10">
    <source>
        <dbReference type="ARBA" id="ARBA00023065"/>
    </source>
</evidence>
<evidence type="ECO:0000313" key="14">
    <source>
        <dbReference type="Proteomes" id="UP001152795"/>
    </source>
</evidence>
<dbReference type="CDD" id="cd00038">
    <property type="entry name" value="CAP_ED"/>
    <property type="match status" value="1"/>
</dbReference>
<evidence type="ECO:0000256" key="7">
    <source>
        <dbReference type="ARBA" id="ARBA00022882"/>
    </source>
</evidence>
<keyword evidence="2" id="KW-0813">Transport</keyword>
<keyword evidence="8" id="KW-0630">Potassium</keyword>
<evidence type="ECO:0000256" key="5">
    <source>
        <dbReference type="ARBA" id="ARBA00022692"/>
    </source>
</evidence>
<dbReference type="Gene3D" id="2.60.120.10">
    <property type="entry name" value="Jelly Rolls"/>
    <property type="match status" value="1"/>
</dbReference>
<keyword evidence="7" id="KW-0851">Voltage-gated channel</keyword>
<dbReference type="Pfam" id="PF00520">
    <property type="entry name" value="Ion_trans"/>
    <property type="match status" value="1"/>
</dbReference>
<evidence type="ECO:0000256" key="6">
    <source>
        <dbReference type="ARBA" id="ARBA00022826"/>
    </source>
</evidence>
<dbReference type="InterPro" id="IPR050818">
    <property type="entry name" value="KCNH_animal-type"/>
</dbReference>
<keyword evidence="10" id="KW-0406">Ion transport</keyword>
<dbReference type="OrthoDB" id="432483at2759"/>
<dbReference type="Pfam" id="PF00027">
    <property type="entry name" value="cNMP_binding"/>
    <property type="match status" value="1"/>
</dbReference>
<dbReference type="SUPFAM" id="SSF51206">
    <property type="entry name" value="cAMP-binding domain-like"/>
    <property type="match status" value="1"/>
</dbReference>
<evidence type="ECO:0000256" key="8">
    <source>
        <dbReference type="ARBA" id="ARBA00022958"/>
    </source>
</evidence>
<dbReference type="InterPro" id="IPR018490">
    <property type="entry name" value="cNMP-bd_dom_sf"/>
</dbReference>
<dbReference type="InterPro" id="IPR014710">
    <property type="entry name" value="RmlC-like_jellyroll"/>
</dbReference>
<protein>
    <submittedName>
        <fullName evidence="13">Potassium voltage-gated channel subfamily H member 6-like isoform X1</fullName>
    </submittedName>
</protein>
<sequence>MFELYSLQFLGTAFLCSVLIAPIKNETGSIIMYIVNLEDVTSSPDLVDVNMAQKVNPWQVIRRRLSKGTLKFTPSENGTSETDSKDMELKESLLQSDSIPKKINNDGHLIDDTFLGVRKTSIEQEALMFNFNRRRATSCVEISPRMVEELRKEDKSQEKADSLDNFLSKLTAKNHTDSTALNSKQKQPSMTSLQSFTKLTVNSKMQSSLDLKPKKTEKFAQVLSLGTDVLPEYKLQSPPMHPWTILHYSPFKAIWDWLVLALVTYTAVVTPYMASFVLAMDEEREQHQRRSNETTGNNYTYSDPLVIVDYVVDIMFVIDIFINFRTTYVDGNNEVISSPCRIAVHYMKTWFIIDMLAAIPFELLFMIGDTEQTTTLIGLLKTARLLRLVRVVRKLDYYSEYGAAVLCLLMLAFALIAHWLACIWYAIGNIERKDPTVRGWLDALAEDTNQPYNSSHLNSGPSQQSRYVTALYFTLSSLTSVGFGNVSPNTNAEKIFSICVMLIGSLFYAAVFGNVAAIIARLYSSTARFHEQMQKVREFIRFYQLPKHLRHRIEDYAHHQWSYTNGIDMTEVIRCLPDCLQADICVHMHRQLISEKKVFTSASRGFLREFSLKLKTIHLPPGDYILYDGDEVDTLYFISRGTIEIVDDRDFILAILGHGDTFGDDFHLNPTNPVKKATGNVRALTYCDLHHISRDDLLEGLRKYPKFWEIFNREFEVTYSLSSEHEKAKSDAGSRTSSFGGNYDNEGQKCHHGDIPIIIETSPEGQANMPFPRKEERRSWNGRVDCAHSERNCSSSSTATGRDDTFGNISSLAVGLKRKNTSPETHPKAPDTCSKLENIQEQLKDLSLRLHRLEDKVGSDLEGIYEILKSSKGTMNDNLRDSVV</sequence>
<keyword evidence="5" id="KW-0812">Transmembrane</keyword>
<proteinExistence type="predicted"/>
<dbReference type="GO" id="GO:0034702">
    <property type="term" value="C:monoatomic ion channel complex"/>
    <property type="evidence" value="ECO:0007669"/>
    <property type="project" value="UniProtKB-KW"/>
</dbReference>
<keyword evidence="9" id="KW-1133">Transmembrane helix</keyword>
<evidence type="ECO:0000256" key="3">
    <source>
        <dbReference type="ARBA" id="ARBA00022475"/>
    </source>
</evidence>
<dbReference type="InterPro" id="IPR000595">
    <property type="entry name" value="cNMP-bd_dom"/>
</dbReference>
<dbReference type="PANTHER" id="PTHR10217">
    <property type="entry name" value="VOLTAGE AND LIGAND GATED POTASSIUM CHANNEL"/>
    <property type="match status" value="1"/>
</dbReference>
<keyword evidence="4" id="KW-0633">Potassium transport</keyword>
<dbReference type="InterPro" id="IPR005821">
    <property type="entry name" value="Ion_trans_dom"/>
</dbReference>
<dbReference type="GO" id="GO:0005886">
    <property type="term" value="C:plasma membrane"/>
    <property type="evidence" value="ECO:0007669"/>
    <property type="project" value="UniProtKB-SubCell"/>
</dbReference>
<gene>
    <name evidence="13" type="ORF">PACLA_8A035921</name>
</gene>
<evidence type="ECO:0000256" key="2">
    <source>
        <dbReference type="ARBA" id="ARBA00022448"/>
    </source>
</evidence>
<dbReference type="GO" id="GO:0005242">
    <property type="term" value="F:inward rectifier potassium channel activity"/>
    <property type="evidence" value="ECO:0007669"/>
    <property type="project" value="TreeGrafter"/>
</dbReference>
<evidence type="ECO:0000256" key="12">
    <source>
        <dbReference type="ARBA" id="ARBA00023303"/>
    </source>
</evidence>
<dbReference type="Proteomes" id="UP001152795">
    <property type="component" value="Unassembled WGS sequence"/>
</dbReference>
<keyword evidence="14" id="KW-1185">Reference proteome</keyword>
<dbReference type="PANTHER" id="PTHR10217:SF548">
    <property type="entry name" value="GH12235P"/>
    <property type="match status" value="1"/>
</dbReference>
<name>A0A6S7J251_PARCT</name>
<dbReference type="FunFam" id="1.10.287.70:FF:000020">
    <property type="entry name" value="Potassium channel, voltage-gated eag-related subfamily H, member 7"/>
    <property type="match status" value="1"/>
</dbReference>
<comment type="caution">
    <text evidence="13">The sequence shown here is derived from an EMBL/GenBank/DDBJ whole genome shotgun (WGS) entry which is preliminary data.</text>
</comment>
<evidence type="ECO:0000256" key="11">
    <source>
        <dbReference type="ARBA" id="ARBA00023136"/>
    </source>
</evidence>